<name>A0A0D9VUL4_9ORYZ</name>
<dbReference type="SUPFAM" id="SSF57850">
    <property type="entry name" value="RING/U-box"/>
    <property type="match status" value="3"/>
</dbReference>
<dbReference type="SMART" id="SM00744">
    <property type="entry name" value="RINGv"/>
    <property type="match status" value="1"/>
</dbReference>
<dbReference type="InterPro" id="IPR011016">
    <property type="entry name" value="Znf_RING-CH"/>
</dbReference>
<dbReference type="GO" id="GO:0061630">
    <property type="term" value="F:ubiquitin protein ligase activity"/>
    <property type="evidence" value="ECO:0007669"/>
    <property type="project" value="TreeGrafter"/>
</dbReference>
<reference evidence="8" key="2">
    <citation type="submission" date="2013-12" db="EMBL/GenBank/DDBJ databases">
        <authorList>
            <person name="Yu Y."/>
            <person name="Lee S."/>
            <person name="de Baynast K."/>
            <person name="Wissotski M."/>
            <person name="Liu L."/>
            <person name="Talag J."/>
            <person name="Goicoechea J."/>
            <person name="Angelova A."/>
            <person name="Jetty R."/>
            <person name="Kudrna D."/>
            <person name="Golser W."/>
            <person name="Rivera L."/>
            <person name="Zhang J."/>
            <person name="Wing R."/>
        </authorList>
    </citation>
    <scope>NUCLEOTIDE SEQUENCE</scope>
</reference>
<keyword evidence="1" id="KW-0479">Metal-binding</keyword>
<feature type="region of interest" description="Disordered" evidence="5">
    <location>
        <begin position="48"/>
        <end position="81"/>
    </location>
</feature>
<dbReference type="AlphaFoldDB" id="A0A0D9VUL4"/>
<protein>
    <recommendedName>
        <fullName evidence="6">RING-type domain-containing protein</fullName>
    </recommendedName>
</protein>
<dbReference type="GO" id="GO:0005737">
    <property type="term" value="C:cytoplasm"/>
    <property type="evidence" value="ECO:0007669"/>
    <property type="project" value="TreeGrafter"/>
</dbReference>
<dbReference type="eggNOG" id="KOG0800">
    <property type="taxonomic scope" value="Eukaryota"/>
</dbReference>
<evidence type="ECO:0000256" key="4">
    <source>
        <dbReference type="PROSITE-ProRule" id="PRU00175"/>
    </source>
</evidence>
<organism evidence="7 8">
    <name type="scientific">Leersia perrieri</name>
    <dbReference type="NCBI Taxonomy" id="77586"/>
    <lineage>
        <taxon>Eukaryota</taxon>
        <taxon>Viridiplantae</taxon>
        <taxon>Streptophyta</taxon>
        <taxon>Embryophyta</taxon>
        <taxon>Tracheophyta</taxon>
        <taxon>Spermatophyta</taxon>
        <taxon>Magnoliopsida</taxon>
        <taxon>Liliopsida</taxon>
        <taxon>Poales</taxon>
        <taxon>Poaceae</taxon>
        <taxon>BOP clade</taxon>
        <taxon>Oryzoideae</taxon>
        <taxon>Oryzeae</taxon>
        <taxon>Oryzinae</taxon>
        <taxon>Leersia</taxon>
    </lineage>
</organism>
<evidence type="ECO:0000256" key="1">
    <source>
        <dbReference type="ARBA" id="ARBA00022723"/>
    </source>
</evidence>
<keyword evidence="2 4" id="KW-0863">Zinc-finger</keyword>
<sequence length="544" mass="59075">MAEDDGGGLIPSRAELATRFRSISDRLQQNLDASPSIPTIVGRLRSAADQLDRRHQQQQQQQQQQVTTTGGNLDAMGEESRRRRTAAEFLNSRLEYWVTYHSTPPPNSSGAGPASKEAIEALKDVVEQPPSECAICLQDTGDAAAAAGWKEMPSGHQFHGGCLEKWLHVRGMCPTCRHQMPTTPVPAPAPPRAIELGGGDLFNELYAWAPPAMSSRINLQSATAIDALGDVADNDGQDCAICLHEDDTAVAWKETPCGHRFHRGCLEKWLQAAHGHDTCPMCRRKILPEAASGVMASKVGMTFAHGQMVVLTQYEGGGEHLRYRPLADLLNEPADGSRYSSISYVVGRGGAAPASEEAIEALKDVDDQPPAAECAICLHHQGDAAGAAGWKEMPCEHRFHGGCLVRWLRVHGTCPMCRHRMPTVDEEEEVEMEEVVEPVESGEADGGTMEEAIQSLEDVDMTNGGGLQLECAICLDHGEEAAAGWKAMPCGHRFHGGELRRQPAAVNLVMIRIHFSVLEHIYVDGAEKTTMSPTESSDDGVRYE</sequence>
<dbReference type="GO" id="GO:0008270">
    <property type="term" value="F:zinc ion binding"/>
    <property type="evidence" value="ECO:0007669"/>
    <property type="project" value="UniProtKB-KW"/>
</dbReference>
<dbReference type="HOGENOM" id="CLU_500956_0_0_1"/>
<evidence type="ECO:0000256" key="3">
    <source>
        <dbReference type="ARBA" id="ARBA00022833"/>
    </source>
</evidence>
<dbReference type="PROSITE" id="PS50089">
    <property type="entry name" value="ZF_RING_2"/>
    <property type="match status" value="3"/>
</dbReference>
<reference evidence="7" key="3">
    <citation type="submission" date="2015-04" db="UniProtKB">
        <authorList>
            <consortium name="EnsemblPlants"/>
        </authorList>
    </citation>
    <scope>IDENTIFICATION</scope>
</reference>
<dbReference type="Proteomes" id="UP000032180">
    <property type="component" value="Chromosome 3"/>
</dbReference>
<dbReference type="PANTHER" id="PTHR15710">
    <property type="entry name" value="E3 UBIQUITIN-PROTEIN LIGASE PRAJA"/>
    <property type="match status" value="1"/>
</dbReference>
<accession>A0A0D9VUL4</accession>
<dbReference type="GO" id="GO:0016567">
    <property type="term" value="P:protein ubiquitination"/>
    <property type="evidence" value="ECO:0007669"/>
    <property type="project" value="TreeGrafter"/>
</dbReference>
<dbReference type="InterPro" id="IPR013083">
    <property type="entry name" value="Znf_RING/FYVE/PHD"/>
</dbReference>
<evidence type="ECO:0000259" key="6">
    <source>
        <dbReference type="PROSITE" id="PS50089"/>
    </source>
</evidence>
<dbReference type="Pfam" id="PF13639">
    <property type="entry name" value="zf-RING_2"/>
    <property type="match status" value="3"/>
</dbReference>
<dbReference type="Gramene" id="LPERR03G16720.1">
    <property type="protein sequence ID" value="LPERR03G16720.1"/>
    <property type="gene ID" value="LPERR03G16720"/>
</dbReference>
<feature type="domain" description="RING-type" evidence="6">
    <location>
        <begin position="133"/>
        <end position="177"/>
    </location>
</feature>
<evidence type="ECO:0000256" key="5">
    <source>
        <dbReference type="SAM" id="MobiDB-lite"/>
    </source>
</evidence>
<dbReference type="EnsemblPlants" id="LPERR03G16720.1">
    <property type="protein sequence ID" value="LPERR03G16720.1"/>
    <property type="gene ID" value="LPERR03G16720"/>
</dbReference>
<dbReference type="STRING" id="77586.A0A0D9VUL4"/>
<evidence type="ECO:0000313" key="8">
    <source>
        <dbReference type="Proteomes" id="UP000032180"/>
    </source>
</evidence>
<feature type="domain" description="RING-type" evidence="6">
    <location>
        <begin position="239"/>
        <end position="283"/>
    </location>
</feature>
<evidence type="ECO:0000313" key="7">
    <source>
        <dbReference type="EnsemblPlants" id="LPERR03G16720.1"/>
    </source>
</evidence>
<feature type="domain" description="RING-type" evidence="6">
    <location>
        <begin position="374"/>
        <end position="418"/>
    </location>
</feature>
<dbReference type="PANTHER" id="PTHR15710:SF132">
    <property type="entry name" value="E3 UBIQUITIN-PROTEIN LIGASE MPSR1"/>
    <property type="match status" value="1"/>
</dbReference>
<keyword evidence="3" id="KW-0862">Zinc</keyword>
<dbReference type="InterPro" id="IPR001841">
    <property type="entry name" value="Znf_RING"/>
</dbReference>
<keyword evidence="8" id="KW-1185">Reference proteome</keyword>
<dbReference type="SMART" id="SM00184">
    <property type="entry name" value="RING"/>
    <property type="match status" value="4"/>
</dbReference>
<dbReference type="Gene3D" id="3.30.40.10">
    <property type="entry name" value="Zinc/RING finger domain, C3HC4 (zinc finger)"/>
    <property type="match status" value="3"/>
</dbReference>
<proteinExistence type="predicted"/>
<evidence type="ECO:0000256" key="2">
    <source>
        <dbReference type="ARBA" id="ARBA00022771"/>
    </source>
</evidence>
<dbReference type="CDD" id="cd16448">
    <property type="entry name" value="RING-H2"/>
    <property type="match status" value="1"/>
</dbReference>
<reference evidence="7 8" key="1">
    <citation type="submission" date="2012-08" db="EMBL/GenBank/DDBJ databases">
        <title>Oryza genome evolution.</title>
        <authorList>
            <person name="Wing R.A."/>
        </authorList>
    </citation>
    <scope>NUCLEOTIDE SEQUENCE</scope>
</reference>